<evidence type="ECO:0000259" key="1">
    <source>
        <dbReference type="Pfam" id="PF00535"/>
    </source>
</evidence>
<proteinExistence type="predicted"/>
<evidence type="ECO:0000313" key="3">
    <source>
        <dbReference type="Proteomes" id="UP001224516"/>
    </source>
</evidence>
<organism evidence="2 3">
    <name type="scientific">Chromobacterium amazonense</name>
    <dbReference type="NCBI Taxonomy" id="1382803"/>
    <lineage>
        <taxon>Bacteria</taxon>
        <taxon>Pseudomonadati</taxon>
        <taxon>Pseudomonadota</taxon>
        <taxon>Betaproteobacteria</taxon>
        <taxon>Neisseriales</taxon>
        <taxon>Chromobacteriaceae</taxon>
        <taxon>Chromobacterium</taxon>
    </lineage>
</organism>
<dbReference type="GO" id="GO:0016757">
    <property type="term" value="F:glycosyltransferase activity"/>
    <property type="evidence" value="ECO:0007669"/>
    <property type="project" value="UniProtKB-KW"/>
</dbReference>
<keyword evidence="2" id="KW-0328">Glycosyltransferase</keyword>
<dbReference type="Gene3D" id="3.90.550.10">
    <property type="entry name" value="Spore Coat Polysaccharide Biosynthesis Protein SpsA, Chain A"/>
    <property type="match status" value="1"/>
</dbReference>
<dbReference type="SUPFAM" id="SSF53448">
    <property type="entry name" value="Nucleotide-diphospho-sugar transferases"/>
    <property type="match status" value="1"/>
</dbReference>
<dbReference type="Proteomes" id="UP001224516">
    <property type="component" value="Unassembled WGS sequence"/>
</dbReference>
<dbReference type="Pfam" id="PF00535">
    <property type="entry name" value="Glycos_transf_2"/>
    <property type="match status" value="1"/>
</dbReference>
<dbReference type="CDD" id="cd00761">
    <property type="entry name" value="Glyco_tranf_GTA_type"/>
    <property type="match status" value="1"/>
</dbReference>
<protein>
    <submittedName>
        <fullName evidence="2">Glycosyltransferase family 2 protein</fullName>
        <ecNumber evidence="2">2.4.-.-</ecNumber>
    </submittedName>
</protein>
<dbReference type="InterPro" id="IPR029044">
    <property type="entry name" value="Nucleotide-diphossugar_trans"/>
</dbReference>
<name>A0ABU8V5G5_9NEIS</name>
<reference evidence="2 3" key="1">
    <citation type="submission" date="2023-12" db="EMBL/GenBank/DDBJ databases">
        <title>Evaluation and characterization of a potential secondary metabolite violacein from indigenous Chromobacterium amazonense SAM215.</title>
        <authorList>
            <person name="Tarafdar M.R."/>
            <person name="Abedin S.M."/>
            <person name="Atiqua A."/>
            <person name="Saha A."/>
            <person name="Khan S.N."/>
        </authorList>
    </citation>
    <scope>NUCLEOTIDE SEQUENCE [LARGE SCALE GENOMIC DNA]</scope>
    <source>
        <strain evidence="2 3">SAM215</strain>
    </source>
</reference>
<keyword evidence="3" id="KW-1185">Reference proteome</keyword>
<dbReference type="PANTHER" id="PTHR22916:SF3">
    <property type="entry name" value="UDP-GLCNAC:BETAGAL BETA-1,3-N-ACETYLGLUCOSAMINYLTRANSFERASE-LIKE PROTEIN 1"/>
    <property type="match status" value="1"/>
</dbReference>
<evidence type="ECO:0000313" key="2">
    <source>
        <dbReference type="EMBL" id="MEJ8675821.1"/>
    </source>
</evidence>
<comment type="caution">
    <text evidence="2">The sequence shown here is derived from an EMBL/GenBank/DDBJ whole genome shotgun (WGS) entry which is preliminary data.</text>
</comment>
<dbReference type="EMBL" id="JAVFJF020000029">
    <property type="protein sequence ID" value="MEJ8675821.1"/>
    <property type="molecule type" value="Genomic_DNA"/>
</dbReference>
<keyword evidence="2" id="KW-0808">Transferase</keyword>
<accession>A0ABU8V5G5</accession>
<dbReference type="RefSeq" id="WP_307909388.1">
    <property type="nucleotide sequence ID" value="NZ_JAVFJF020000029.1"/>
</dbReference>
<dbReference type="PANTHER" id="PTHR22916">
    <property type="entry name" value="GLYCOSYLTRANSFERASE"/>
    <property type="match status" value="1"/>
</dbReference>
<dbReference type="EC" id="2.4.-.-" evidence="2"/>
<sequence length="348" mass="39606">MADSVSVIIPAYNCASSIIVAVRSVLSQSKKNWELIIVDDHSTDKTWEVISELAKLDGRIKIIKTKMGKGASAARNTGIKLASFEYIFFLDSDDKIHRDCLMLLSNALVEHQADIAVSNQVHIKKAVRKDVVFFLENTLLDKRQIDEYIQYYSYAPYSRYMFVHCWGRIYLKSIIEKAGIEFNHELSQFEDVNFNLQYLSTISKCVVVKEKLYEYVVGDNQNSMSFKTGSCGNIVNALWLAFKPLDSFFGVGLSGDAVRKVKINAIGGMLMVIILRLCRNFMHTFEFKNIKIILDISSSAVFLDFVNQRKPLKGESKILYWSSRSKIPACVVIAGMIRVLYLKVRHGY</sequence>
<feature type="domain" description="Glycosyltransferase 2-like" evidence="1">
    <location>
        <begin position="6"/>
        <end position="132"/>
    </location>
</feature>
<gene>
    <name evidence="2" type="ORF">QCL97_013880</name>
</gene>
<dbReference type="InterPro" id="IPR001173">
    <property type="entry name" value="Glyco_trans_2-like"/>
</dbReference>